<accession>A0ABV4GM44</accession>
<name>A0ABV4GM44_9BRAD</name>
<dbReference type="Proteomes" id="UP001565474">
    <property type="component" value="Unassembled WGS sequence"/>
</dbReference>
<comment type="caution">
    <text evidence="2">The sequence shown here is derived from an EMBL/GenBank/DDBJ whole genome shotgun (WGS) entry which is preliminary data.</text>
</comment>
<organism evidence="2 3">
    <name type="scientific">Bradyrhizobium yuanmingense</name>
    <dbReference type="NCBI Taxonomy" id="108015"/>
    <lineage>
        <taxon>Bacteria</taxon>
        <taxon>Pseudomonadati</taxon>
        <taxon>Pseudomonadota</taxon>
        <taxon>Alphaproteobacteria</taxon>
        <taxon>Hyphomicrobiales</taxon>
        <taxon>Nitrobacteraceae</taxon>
        <taxon>Bradyrhizobium</taxon>
    </lineage>
</organism>
<proteinExistence type="predicted"/>
<evidence type="ECO:0000313" key="3">
    <source>
        <dbReference type="Proteomes" id="UP001565474"/>
    </source>
</evidence>
<evidence type="ECO:0000313" key="2">
    <source>
        <dbReference type="EMBL" id="MEY9473005.1"/>
    </source>
</evidence>
<keyword evidence="3" id="KW-1185">Reference proteome</keyword>
<sequence length="67" mass="7847">MPDVPEHSDRRVGVPTVREVLIQLRCENQRRNCHREALEHWASPERDRQPGVSENLTFSDWLPPMAT</sequence>
<dbReference type="RefSeq" id="WP_157785210.1">
    <property type="nucleotide sequence ID" value="NZ_JBGBYD010000002.1"/>
</dbReference>
<gene>
    <name evidence="2" type="ORF">ABH992_005404</name>
</gene>
<evidence type="ECO:0000256" key="1">
    <source>
        <dbReference type="SAM" id="MobiDB-lite"/>
    </source>
</evidence>
<dbReference type="EMBL" id="JBGBZN010000002">
    <property type="protein sequence ID" value="MEY9473005.1"/>
    <property type="molecule type" value="Genomic_DNA"/>
</dbReference>
<protein>
    <submittedName>
        <fullName evidence="2">Uncharacterized protein</fullName>
    </submittedName>
</protein>
<reference evidence="2 3" key="1">
    <citation type="submission" date="2024-07" db="EMBL/GenBank/DDBJ databases">
        <title>Genomic Encyclopedia of Type Strains, Phase V (KMG-V): Genome sequencing to study the core and pangenomes of soil and plant-associated prokaryotes.</title>
        <authorList>
            <person name="Whitman W."/>
        </authorList>
    </citation>
    <scope>NUCLEOTIDE SEQUENCE [LARGE SCALE GENOMIC DNA]</scope>
    <source>
        <strain evidence="2 3">USDA 222</strain>
    </source>
</reference>
<feature type="region of interest" description="Disordered" evidence="1">
    <location>
        <begin position="44"/>
        <end position="67"/>
    </location>
</feature>